<dbReference type="EMBL" id="JANBUJ010000608">
    <property type="protein sequence ID" value="KAJ2771040.1"/>
    <property type="molecule type" value="Genomic_DNA"/>
</dbReference>
<name>A0ACC1K0N6_9FUNG</name>
<reference evidence="1" key="1">
    <citation type="submission" date="2022-07" db="EMBL/GenBank/DDBJ databases">
        <title>Phylogenomic reconstructions and comparative analyses of Kickxellomycotina fungi.</title>
        <authorList>
            <person name="Reynolds N.K."/>
            <person name="Stajich J.E."/>
            <person name="Barry K."/>
            <person name="Grigoriev I.V."/>
            <person name="Crous P."/>
            <person name="Smith M.E."/>
        </authorList>
    </citation>
    <scope>NUCLEOTIDE SEQUENCE</scope>
    <source>
        <strain evidence="1">CBS 109366</strain>
    </source>
</reference>
<keyword evidence="2" id="KW-1185">Reference proteome</keyword>
<evidence type="ECO:0000313" key="1">
    <source>
        <dbReference type="EMBL" id="KAJ2771040.1"/>
    </source>
</evidence>
<sequence length="232" mass="24507">MDSGFGAYLDRLSSNGPLRAATMLLNTVAATAAIFLVVTGVVDLFSRYSAFSGTAGPVTGIVLGTVIAAVSLVGIVGPAKRSQHICGAYAGLAAVLVAVQLVALVALWLQPVDAEDSLARAWTKLYESDPATIRYVEQDLRCCGFRNPLDMPVPAHCSIKKKYGFAAGCLAPLQSAWEQRRTSIAWAGMVLVSAQLLALMLGVDLARRYKRSREGYQQLAGSEEADSAAQAA</sequence>
<organism evidence="1 2">
    <name type="scientific">Coemansia nantahalensis</name>
    <dbReference type="NCBI Taxonomy" id="2789366"/>
    <lineage>
        <taxon>Eukaryota</taxon>
        <taxon>Fungi</taxon>
        <taxon>Fungi incertae sedis</taxon>
        <taxon>Zoopagomycota</taxon>
        <taxon>Kickxellomycotina</taxon>
        <taxon>Kickxellomycetes</taxon>
        <taxon>Kickxellales</taxon>
        <taxon>Kickxellaceae</taxon>
        <taxon>Coemansia</taxon>
    </lineage>
</organism>
<accession>A0ACC1K0N6</accession>
<comment type="caution">
    <text evidence="1">The sequence shown here is derived from an EMBL/GenBank/DDBJ whole genome shotgun (WGS) entry which is preliminary data.</text>
</comment>
<gene>
    <name evidence="1" type="ORF">IWQ57_002390</name>
</gene>
<evidence type="ECO:0000313" key="2">
    <source>
        <dbReference type="Proteomes" id="UP001140234"/>
    </source>
</evidence>
<proteinExistence type="predicted"/>
<protein>
    <submittedName>
        <fullName evidence="1">Uncharacterized protein</fullName>
    </submittedName>
</protein>
<dbReference type="Proteomes" id="UP001140234">
    <property type="component" value="Unassembled WGS sequence"/>
</dbReference>